<keyword evidence="1" id="KW-0812">Transmembrane</keyword>
<evidence type="ECO:0000313" key="2">
    <source>
        <dbReference type="EMBL" id="CEG15027.1"/>
    </source>
</evidence>
<dbReference type="KEGG" id="xcr:J163_01174"/>
<dbReference type="KEGG" id="xcw:J162_01174"/>
<keyword evidence="1" id="KW-0472">Membrane</keyword>
<comment type="caution">
    <text evidence="2">The sequence shown here is derived from an EMBL/GenBank/DDBJ whole genome shotgun (WGS) entry which is preliminary data.</text>
</comment>
<dbReference type="GeneID" id="66910235"/>
<evidence type="ECO:0000313" key="3">
    <source>
        <dbReference type="Proteomes" id="UP000052230"/>
    </source>
</evidence>
<dbReference type="KEGG" id="xcm:J164_01174"/>
<accession>A0A0U5BPN2</accession>
<feature type="transmembrane region" description="Helical" evidence="1">
    <location>
        <begin position="47"/>
        <end position="67"/>
    </location>
</feature>
<dbReference type="Proteomes" id="UP000052230">
    <property type="component" value="Unassembled WGS sequence"/>
</dbReference>
<dbReference type="AlphaFoldDB" id="A0A0U5BPN2"/>
<dbReference type="KEGG" id="xcf:J172_01169"/>
<dbReference type="KEGG" id="xcu:J159_01175"/>
<organism evidence="2 3">
    <name type="scientific">Xanthomonas citri pv. citri</name>
    <dbReference type="NCBI Taxonomy" id="611301"/>
    <lineage>
        <taxon>Bacteria</taxon>
        <taxon>Pseudomonadati</taxon>
        <taxon>Pseudomonadota</taxon>
        <taxon>Gammaproteobacteria</taxon>
        <taxon>Lysobacterales</taxon>
        <taxon>Lysobacteraceae</taxon>
        <taxon>Xanthomonas</taxon>
    </lineage>
</organism>
<dbReference type="KEGG" id="xcn:J169_01174"/>
<evidence type="ECO:0008006" key="4">
    <source>
        <dbReference type="Google" id="ProtNLM"/>
    </source>
</evidence>
<name>A0A0U5BPN2_XANCI</name>
<evidence type="ECO:0000256" key="1">
    <source>
        <dbReference type="SAM" id="Phobius"/>
    </source>
</evidence>
<dbReference type="EMBL" id="CCXZ01000068">
    <property type="protein sequence ID" value="CEG15027.1"/>
    <property type="molecule type" value="Genomic_DNA"/>
</dbReference>
<dbReference type="RefSeq" id="WP_011050672.1">
    <property type="nucleotide sequence ID" value="NZ_CAVLHM010000008.1"/>
</dbReference>
<feature type="transmembrane region" description="Helical" evidence="1">
    <location>
        <begin position="12"/>
        <end position="35"/>
    </location>
</feature>
<reference evidence="2 3" key="1">
    <citation type="submission" date="2014-09" db="EMBL/GenBank/DDBJ databases">
        <authorList>
            <person name="Regsiter A."/>
        </authorList>
    </citation>
    <scope>NUCLEOTIDE SEQUENCE [LARGE SCALE GENOMIC DNA]</scope>
</reference>
<protein>
    <recommendedName>
        <fullName evidence="4">Transmembrane protein</fullName>
    </recommendedName>
</protein>
<keyword evidence="1" id="KW-1133">Transmembrane helix</keyword>
<proteinExistence type="predicted"/>
<gene>
    <name evidence="2" type="ORF">XAC3562_160088</name>
</gene>
<sequence length="187" mass="20455">MKDFFSKILVDLLAKVIVGLLVAVGALLVASPTLRAWAVSEYLVQKWAVWIFFPMFILVTAAASAWLGRVRGSRAGSGPQNLTLTDGDPTYVPTELEDECIVLIRFSDELGVTVKTMHGVMNEGHAVRDLEYAAEHLIDVGWAEAHYGFLGEKLYVLAGPGLTYAREKNYAAATGTARESLRKALRV</sequence>
<keyword evidence="3" id="KW-1185">Reference proteome</keyword>